<keyword evidence="8" id="KW-1185">Reference proteome</keyword>
<evidence type="ECO:0000256" key="1">
    <source>
        <dbReference type="ARBA" id="ARBA00004173"/>
    </source>
</evidence>
<evidence type="ECO:0000256" key="2">
    <source>
        <dbReference type="ARBA" id="ARBA00009254"/>
    </source>
</evidence>
<dbReference type="Pfam" id="PF06984">
    <property type="entry name" value="MRP-L47"/>
    <property type="match status" value="1"/>
</dbReference>
<accession>A0A0D8XWW6</accession>
<keyword evidence="4" id="KW-0496">Mitochondrion</keyword>
<reference evidence="8" key="2">
    <citation type="journal article" date="2016" name="Sci. Rep.">
        <title>Dictyocaulus viviparus genome, variome and transcriptome elucidate lungworm biology and support future intervention.</title>
        <authorList>
            <person name="McNulty S.N."/>
            <person name="Strube C."/>
            <person name="Rosa B.A."/>
            <person name="Martin J.C."/>
            <person name="Tyagi R."/>
            <person name="Choi Y.J."/>
            <person name="Wang Q."/>
            <person name="Hallsworth Pepin K."/>
            <person name="Zhang X."/>
            <person name="Ozersky P."/>
            <person name="Wilson R.K."/>
            <person name="Sternberg P.W."/>
            <person name="Gasser R.B."/>
            <person name="Mitreva M."/>
        </authorList>
    </citation>
    <scope>NUCLEOTIDE SEQUENCE [LARGE SCALE GENOMIC DNA]</scope>
    <source>
        <strain evidence="8">HannoverDv2000</strain>
    </source>
</reference>
<dbReference type="AlphaFoldDB" id="A0A0D8XWW6"/>
<evidence type="ECO:0000313" key="7">
    <source>
        <dbReference type="EMBL" id="KJH49005.1"/>
    </source>
</evidence>
<dbReference type="STRING" id="29172.A0A0D8XWW6"/>
<keyword evidence="3" id="KW-0689">Ribosomal protein</keyword>
<comment type="similarity">
    <text evidence="2">Belongs to the universal ribosomal protein uL29 family.</text>
</comment>
<evidence type="ECO:0000256" key="5">
    <source>
        <dbReference type="ARBA" id="ARBA00023274"/>
    </source>
</evidence>
<dbReference type="Proteomes" id="UP000053766">
    <property type="component" value="Unassembled WGS sequence"/>
</dbReference>
<comment type="subcellular location">
    <subcellularLocation>
        <location evidence="1">Mitochondrion</location>
    </subcellularLocation>
</comment>
<sequence>MFLFTLSRTISLGSRHLTRHFFLTVPAENEVLRQFFDDQENFGKPELRPRKRPGRSWSKDELRLKSNTDLHKLWLVLFLSIFIT</sequence>
<dbReference type="PANTHER" id="PTHR21183">
    <property type="entry name" value="RIBOSOMAL PROTEIN L47, MITOCHONDRIAL-RELATED"/>
    <property type="match status" value="1"/>
</dbReference>
<dbReference type="GO" id="GO:0005762">
    <property type="term" value="C:mitochondrial large ribosomal subunit"/>
    <property type="evidence" value="ECO:0007669"/>
    <property type="project" value="TreeGrafter"/>
</dbReference>
<dbReference type="InterPro" id="IPR010729">
    <property type="entry name" value="Ribosomal_uL29_mit"/>
</dbReference>
<dbReference type="GO" id="GO:0003735">
    <property type="term" value="F:structural constituent of ribosome"/>
    <property type="evidence" value="ECO:0007669"/>
    <property type="project" value="InterPro"/>
</dbReference>
<dbReference type="InterPro" id="IPR038340">
    <property type="entry name" value="MRP-L47_sf"/>
</dbReference>
<dbReference type="Gene3D" id="6.10.330.20">
    <property type="match status" value="1"/>
</dbReference>
<evidence type="ECO:0000256" key="4">
    <source>
        <dbReference type="ARBA" id="ARBA00023128"/>
    </source>
</evidence>
<keyword evidence="5" id="KW-0687">Ribonucleoprotein</keyword>
<evidence type="ECO:0000313" key="8">
    <source>
        <dbReference type="Proteomes" id="UP000053766"/>
    </source>
</evidence>
<gene>
    <name evidence="7" type="ORF">DICVIV_04843</name>
</gene>
<proteinExistence type="inferred from homology"/>
<dbReference type="GO" id="GO:0032543">
    <property type="term" value="P:mitochondrial translation"/>
    <property type="evidence" value="ECO:0007669"/>
    <property type="project" value="TreeGrafter"/>
</dbReference>
<protein>
    <recommendedName>
        <fullName evidence="6">Large ribosomal subunit protein uL29m</fullName>
    </recommendedName>
</protein>
<reference evidence="7 8" key="1">
    <citation type="submission" date="2013-11" db="EMBL/GenBank/DDBJ databases">
        <title>Draft genome of the bovine lungworm Dictyocaulus viviparus.</title>
        <authorList>
            <person name="Mitreva M."/>
        </authorList>
    </citation>
    <scope>NUCLEOTIDE SEQUENCE [LARGE SCALE GENOMIC DNA]</scope>
    <source>
        <strain evidence="7 8">HannoverDv2000</strain>
    </source>
</reference>
<dbReference type="PANTHER" id="PTHR21183:SF18">
    <property type="entry name" value="LARGE RIBOSOMAL SUBUNIT PROTEIN UL29M"/>
    <property type="match status" value="1"/>
</dbReference>
<organism evidence="7 8">
    <name type="scientific">Dictyocaulus viviparus</name>
    <name type="common">Bovine lungworm</name>
    <dbReference type="NCBI Taxonomy" id="29172"/>
    <lineage>
        <taxon>Eukaryota</taxon>
        <taxon>Metazoa</taxon>
        <taxon>Ecdysozoa</taxon>
        <taxon>Nematoda</taxon>
        <taxon>Chromadorea</taxon>
        <taxon>Rhabditida</taxon>
        <taxon>Rhabditina</taxon>
        <taxon>Rhabditomorpha</taxon>
        <taxon>Strongyloidea</taxon>
        <taxon>Metastrongylidae</taxon>
        <taxon>Dictyocaulus</taxon>
    </lineage>
</organism>
<dbReference type="OrthoDB" id="270763at2759"/>
<evidence type="ECO:0000256" key="6">
    <source>
        <dbReference type="ARBA" id="ARBA00035289"/>
    </source>
</evidence>
<dbReference type="EMBL" id="KN716248">
    <property type="protein sequence ID" value="KJH49005.1"/>
    <property type="molecule type" value="Genomic_DNA"/>
</dbReference>
<name>A0A0D8XWW6_DICVI</name>
<evidence type="ECO:0000256" key="3">
    <source>
        <dbReference type="ARBA" id="ARBA00022980"/>
    </source>
</evidence>